<organism evidence="1 2">
    <name type="scientific">Brassica cretica</name>
    <name type="common">Mustard</name>
    <dbReference type="NCBI Taxonomy" id="69181"/>
    <lineage>
        <taxon>Eukaryota</taxon>
        <taxon>Viridiplantae</taxon>
        <taxon>Streptophyta</taxon>
        <taxon>Embryophyta</taxon>
        <taxon>Tracheophyta</taxon>
        <taxon>Spermatophyta</taxon>
        <taxon>Magnoliopsida</taxon>
        <taxon>eudicotyledons</taxon>
        <taxon>Gunneridae</taxon>
        <taxon>Pentapetalae</taxon>
        <taxon>rosids</taxon>
        <taxon>malvids</taxon>
        <taxon>Brassicales</taxon>
        <taxon>Brassicaceae</taxon>
        <taxon>Brassiceae</taxon>
        <taxon>Brassica</taxon>
    </lineage>
</organism>
<comment type="caution">
    <text evidence="1">The sequence shown here is derived from an EMBL/GenBank/DDBJ whole genome shotgun (WGS) entry which is preliminary data.</text>
</comment>
<dbReference type="Proteomes" id="UP000712281">
    <property type="component" value="Unassembled WGS sequence"/>
</dbReference>
<protein>
    <submittedName>
        <fullName evidence="1">Uncharacterized protein</fullName>
    </submittedName>
</protein>
<name>A0A8S9MC88_BRACR</name>
<sequence>MIWICGLPLTIKEVYIRPDYPVRLHPSPVRLIRPRLVKMKTHSTGAFMSFDQHDCALHLRNLSQPAFLFPASSSGAQPLLHRRSAFSPPGQLSLSAGKLLSLSNSGQLSRWSSQILVVKKVNKSKP</sequence>
<accession>A0A8S9MC88</accession>
<dbReference type="EMBL" id="QGKW02000007">
    <property type="protein sequence ID" value="KAF2617610.1"/>
    <property type="molecule type" value="Genomic_DNA"/>
</dbReference>
<evidence type="ECO:0000313" key="1">
    <source>
        <dbReference type="EMBL" id="KAF2617610.1"/>
    </source>
</evidence>
<proteinExistence type="predicted"/>
<evidence type="ECO:0000313" key="2">
    <source>
        <dbReference type="Proteomes" id="UP000712281"/>
    </source>
</evidence>
<dbReference type="AlphaFoldDB" id="A0A8S9MC88"/>
<gene>
    <name evidence="1" type="ORF">F2Q68_00040245</name>
</gene>
<reference evidence="1" key="1">
    <citation type="submission" date="2019-12" db="EMBL/GenBank/DDBJ databases">
        <title>Genome sequencing and annotation of Brassica cretica.</title>
        <authorList>
            <person name="Studholme D.J."/>
            <person name="Sarris P.F."/>
        </authorList>
    </citation>
    <scope>NUCLEOTIDE SEQUENCE</scope>
    <source>
        <strain evidence="1">PFS-001/15</strain>
        <tissue evidence="1">Leaf</tissue>
    </source>
</reference>